<sequence length="87" mass="9641">MPPLVWAAYINNLSAHLAETTILQAQAAQYGASVTIPKVQSQRSTWYRTVQRLAEFHIDQPSMGSPAQWKAKMLSAGIAVKSQKDQE</sequence>
<reference evidence="1" key="1">
    <citation type="journal article" date="2015" name="Nature">
        <title>Complex archaea that bridge the gap between prokaryotes and eukaryotes.</title>
        <authorList>
            <person name="Spang A."/>
            <person name="Saw J.H."/>
            <person name="Jorgensen S.L."/>
            <person name="Zaremba-Niedzwiedzka K."/>
            <person name="Martijn J."/>
            <person name="Lind A.E."/>
            <person name="van Eijk R."/>
            <person name="Schleper C."/>
            <person name="Guy L."/>
            <person name="Ettema T.J."/>
        </authorList>
    </citation>
    <scope>NUCLEOTIDE SEQUENCE</scope>
</reference>
<gene>
    <name evidence="1" type="ORF">LCGC14_0648070</name>
</gene>
<evidence type="ECO:0000313" key="1">
    <source>
        <dbReference type="EMBL" id="KKN48909.1"/>
    </source>
</evidence>
<protein>
    <submittedName>
        <fullName evidence="1">Uncharacterized protein</fullName>
    </submittedName>
</protein>
<accession>A0A0F9R2E1</accession>
<comment type="caution">
    <text evidence="1">The sequence shown here is derived from an EMBL/GenBank/DDBJ whole genome shotgun (WGS) entry which is preliminary data.</text>
</comment>
<proteinExistence type="predicted"/>
<dbReference type="EMBL" id="LAZR01001196">
    <property type="protein sequence ID" value="KKN48909.1"/>
    <property type="molecule type" value="Genomic_DNA"/>
</dbReference>
<organism evidence="1">
    <name type="scientific">marine sediment metagenome</name>
    <dbReference type="NCBI Taxonomy" id="412755"/>
    <lineage>
        <taxon>unclassified sequences</taxon>
        <taxon>metagenomes</taxon>
        <taxon>ecological metagenomes</taxon>
    </lineage>
</organism>
<name>A0A0F9R2E1_9ZZZZ</name>
<dbReference type="AlphaFoldDB" id="A0A0F9R2E1"/>